<feature type="compositionally biased region" description="Basic and acidic residues" evidence="3">
    <location>
        <begin position="274"/>
        <end position="283"/>
    </location>
</feature>
<gene>
    <name evidence="4" type="ORF">GCM10023205_16060</name>
</gene>
<evidence type="ECO:0000256" key="3">
    <source>
        <dbReference type="SAM" id="MobiDB-lite"/>
    </source>
</evidence>
<dbReference type="PANTHER" id="PTHR31088">
    <property type="entry name" value="MEMBRANE-ASSOCIATED PROTEIN VIPP1, CHLOROPLASTIC"/>
    <property type="match status" value="1"/>
</dbReference>
<feature type="coiled-coil region" evidence="2">
    <location>
        <begin position="48"/>
        <end position="129"/>
    </location>
</feature>
<name>A0ABP9GZZ1_9ACTN</name>
<evidence type="ECO:0000256" key="1">
    <source>
        <dbReference type="ARBA" id="ARBA00043985"/>
    </source>
</evidence>
<keyword evidence="5" id="KW-1185">Reference proteome</keyword>
<sequence length="283" mass="31263">MTGVMKRMAMIFRAKANKTLDKYEDPREMLDYSYTKQLELLQKVRRGVADVATSRKRLELQLQQLERQAAKHEDQGRKALSLGREDLAREALTRRSGIQQQITDLRAQYEQLQSEEEKLTLASQRLQARVDAFRIRKETIKATYTASEAQANIGGAIAGISEEMSDVGLAMQRAEDKTAQMQARAGAIDELLASGALDDPTGMTKDDITAELERLSSGSDVELELMRMKQELGQGPAPQAIGGAQQTPGGQQALGPGQSGQVPDPGQQQADPQYHPRFEKHGE</sequence>
<dbReference type="Pfam" id="PF04012">
    <property type="entry name" value="PspA_IM30"/>
    <property type="match status" value="1"/>
</dbReference>
<evidence type="ECO:0000256" key="2">
    <source>
        <dbReference type="SAM" id="Coils"/>
    </source>
</evidence>
<organism evidence="4 5">
    <name type="scientific">Yinghuangia aomiensis</name>
    <dbReference type="NCBI Taxonomy" id="676205"/>
    <lineage>
        <taxon>Bacteria</taxon>
        <taxon>Bacillati</taxon>
        <taxon>Actinomycetota</taxon>
        <taxon>Actinomycetes</taxon>
        <taxon>Kitasatosporales</taxon>
        <taxon>Streptomycetaceae</taxon>
        <taxon>Yinghuangia</taxon>
    </lineage>
</organism>
<evidence type="ECO:0000313" key="5">
    <source>
        <dbReference type="Proteomes" id="UP001500466"/>
    </source>
</evidence>
<comment type="similarity">
    <text evidence="1">Belongs to the PspA/Vipp/IM30 family.</text>
</comment>
<keyword evidence="2" id="KW-0175">Coiled coil</keyword>
<dbReference type="Proteomes" id="UP001500466">
    <property type="component" value="Unassembled WGS sequence"/>
</dbReference>
<proteinExistence type="inferred from homology"/>
<feature type="compositionally biased region" description="Low complexity" evidence="3">
    <location>
        <begin position="233"/>
        <end position="261"/>
    </location>
</feature>
<dbReference type="EMBL" id="BAABHS010000004">
    <property type="protein sequence ID" value="GAA4954997.1"/>
    <property type="molecule type" value="Genomic_DNA"/>
</dbReference>
<feature type="region of interest" description="Disordered" evidence="3">
    <location>
        <begin position="225"/>
        <end position="283"/>
    </location>
</feature>
<reference evidence="5" key="1">
    <citation type="journal article" date="2019" name="Int. J. Syst. Evol. Microbiol.">
        <title>The Global Catalogue of Microorganisms (GCM) 10K type strain sequencing project: providing services to taxonomists for standard genome sequencing and annotation.</title>
        <authorList>
            <consortium name="The Broad Institute Genomics Platform"/>
            <consortium name="The Broad Institute Genome Sequencing Center for Infectious Disease"/>
            <person name="Wu L."/>
            <person name="Ma J."/>
        </authorList>
    </citation>
    <scope>NUCLEOTIDE SEQUENCE [LARGE SCALE GENOMIC DNA]</scope>
    <source>
        <strain evidence="5">JCM 17986</strain>
    </source>
</reference>
<evidence type="ECO:0000313" key="4">
    <source>
        <dbReference type="EMBL" id="GAA4954997.1"/>
    </source>
</evidence>
<dbReference type="PANTHER" id="PTHR31088:SF6">
    <property type="entry name" value="PHAGE SHOCK PROTEIN A"/>
    <property type="match status" value="1"/>
</dbReference>
<protein>
    <submittedName>
        <fullName evidence="4">PspA/IM30 family protein</fullName>
    </submittedName>
</protein>
<accession>A0ABP9GZZ1</accession>
<dbReference type="RefSeq" id="WP_345674599.1">
    <property type="nucleotide sequence ID" value="NZ_BAABHS010000004.1"/>
</dbReference>
<comment type="caution">
    <text evidence="4">The sequence shown here is derived from an EMBL/GenBank/DDBJ whole genome shotgun (WGS) entry which is preliminary data.</text>
</comment>
<dbReference type="InterPro" id="IPR007157">
    <property type="entry name" value="PspA_VIPP1"/>
</dbReference>